<dbReference type="Pfam" id="PF03850">
    <property type="entry name" value="Tfb4"/>
    <property type="match status" value="1"/>
</dbReference>
<evidence type="ECO:0000256" key="6">
    <source>
        <dbReference type="ARBA" id="ARBA00022771"/>
    </source>
</evidence>
<organism evidence="14 15">
    <name type="scientific">Rhizophagus clarus</name>
    <dbReference type="NCBI Taxonomy" id="94130"/>
    <lineage>
        <taxon>Eukaryota</taxon>
        <taxon>Fungi</taxon>
        <taxon>Fungi incertae sedis</taxon>
        <taxon>Mucoromycota</taxon>
        <taxon>Glomeromycotina</taxon>
        <taxon>Glomeromycetes</taxon>
        <taxon>Glomerales</taxon>
        <taxon>Glomeraceae</taxon>
        <taxon>Rhizophagus</taxon>
    </lineage>
</organism>
<dbReference type="EMBL" id="BLAL01000044">
    <property type="protein sequence ID" value="GES79481.1"/>
    <property type="molecule type" value="Genomic_DNA"/>
</dbReference>
<keyword evidence="6 13" id="KW-0863">Zinc-finger</keyword>
<evidence type="ECO:0000256" key="9">
    <source>
        <dbReference type="ARBA" id="ARBA00023163"/>
    </source>
</evidence>
<proteinExistence type="inferred from homology"/>
<evidence type="ECO:0000256" key="8">
    <source>
        <dbReference type="ARBA" id="ARBA00023015"/>
    </source>
</evidence>
<evidence type="ECO:0000256" key="12">
    <source>
        <dbReference type="ARBA" id="ARBA00033341"/>
    </source>
</evidence>
<accession>A0A8H3L3D7</accession>
<dbReference type="GO" id="GO:0000439">
    <property type="term" value="C:transcription factor TFIIH core complex"/>
    <property type="evidence" value="ECO:0007669"/>
    <property type="project" value="UniProtKB-UniRule"/>
</dbReference>
<dbReference type="PANTHER" id="PTHR12831">
    <property type="entry name" value="TRANSCRIPTION INITIATION FACTOR IIH TFIIH , POLYPEPTIDE 3-RELATED"/>
    <property type="match status" value="1"/>
</dbReference>
<dbReference type="InterPro" id="IPR004600">
    <property type="entry name" value="TFIIH_Tfb4/GTF2H3"/>
</dbReference>
<dbReference type="GO" id="GO:0005675">
    <property type="term" value="C:transcription factor TFIIH holo complex"/>
    <property type="evidence" value="ECO:0007669"/>
    <property type="project" value="UniProtKB-UniRule"/>
</dbReference>
<keyword evidence="11 13" id="KW-0539">Nucleus</keyword>
<keyword evidence="10 13" id="KW-0234">DNA repair</keyword>
<reference evidence="14" key="1">
    <citation type="submission" date="2019-10" db="EMBL/GenBank/DDBJ databases">
        <title>Conservation and host-specific expression of non-tandemly repeated heterogenous ribosome RNA gene in arbuscular mycorrhizal fungi.</title>
        <authorList>
            <person name="Maeda T."/>
            <person name="Kobayashi Y."/>
            <person name="Nakagawa T."/>
            <person name="Ezawa T."/>
            <person name="Yamaguchi K."/>
            <person name="Bino T."/>
            <person name="Nishimoto Y."/>
            <person name="Shigenobu S."/>
            <person name="Kawaguchi M."/>
        </authorList>
    </citation>
    <scope>NUCLEOTIDE SEQUENCE</scope>
    <source>
        <strain evidence="14">HR1</strain>
    </source>
</reference>
<keyword evidence="7 13" id="KW-0862">Zinc</keyword>
<comment type="subcellular location">
    <subcellularLocation>
        <location evidence="1 13">Nucleus</location>
    </subcellularLocation>
</comment>
<comment type="caution">
    <text evidence="14">The sequence shown here is derived from an EMBL/GenBank/DDBJ whole genome shotgun (WGS) entry which is preliminary data.</text>
</comment>
<keyword evidence="5 13" id="KW-0227">DNA damage</keyword>
<comment type="function">
    <text evidence="13">Component of the general transcription and DNA repair factor IIH (TFIIH) core complex, which is involved in general and transcription-coupled nucleotide excision repair (NER) of damaged DNA and, when complexed to TFIIK, in RNA transcription by RNA polymerase II. In NER, TFIIH acts by opening DNA around the lesion to allow the excision of the damaged oligonucleotide and its replacement by a new DNA fragment. In transcription, TFIIH has an essential role in transcription initiation. When the pre-initiation complex (PIC) has been established, TFIIH is required for promoter opening and promoter escape. Phosphorylation of the C-terminal tail (CTD) of the largest subunit of RNA polymerase II by the kinase module TFIIK controls the initiation of transcription.</text>
</comment>
<dbReference type="GO" id="GO:0006289">
    <property type="term" value="P:nucleotide-excision repair"/>
    <property type="evidence" value="ECO:0007669"/>
    <property type="project" value="UniProtKB-UniRule"/>
</dbReference>
<dbReference type="OrthoDB" id="17307at2759"/>
<protein>
    <recommendedName>
        <fullName evidence="3 13">General transcription and DNA repair factor IIH subunit TFB4</fullName>
        <shortName evidence="13">TFIIH subunit TFB4</shortName>
    </recommendedName>
    <alternativeName>
        <fullName evidence="12 13">RNA polymerase II transcription factor B subunit 4</fullName>
    </alternativeName>
</protein>
<evidence type="ECO:0000256" key="4">
    <source>
        <dbReference type="ARBA" id="ARBA00022723"/>
    </source>
</evidence>
<gene>
    <name evidence="14" type="ORF">RCL2_000678300</name>
</gene>
<evidence type="ECO:0000256" key="5">
    <source>
        <dbReference type="ARBA" id="ARBA00022763"/>
    </source>
</evidence>
<evidence type="ECO:0000256" key="1">
    <source>
        <dbReference type="ARBA" id="ARBA00004123"/>
    </source>
</evidence>
<evidence type="ECO:0000256" key="11">
    <source>
        <dbReference type="ARBA" id="ARBA00023242"/>
    </source>
</evidence>
<keyword evidence="4 13" id="KW-0479">Metal-binding</keyword>
<evidence type="ECO:0000313" key="14">
    <source>
        <dbReference type="EMBL" id="GES79481.1"/>
    </source>
</evidence>
<dbReference type="GO" id="GO:0006355">
    <property type="term" value="P:regulation of DNA-templated transcription"/>
    <property type="evidence" value="ECO:0007669"/>
    <property type="project" value="InterPro"/>
</dbReference>
<evidence type="ECO:0000256" key="3">
    <source>
        <dbReference type="ARBA" id="ARBA00021280"/>
    </source>
</evidence>
<evidence type="ECO:0000256" key="13">
    <source>
        <dbReference type="RuleBase" id="RU368090"/>
    </source>
</evidence>
<evidence type="ECO:0000256" key="10">
    <source>
        <dbReference type="ARBA" id="ARBA00023204"/>
    </source>
</evidence>
<dbReference type="Gene3D" id="3.40.50.410">
    <property type="entry name" value="von Willebrand factor, type A domain"/>
    <property type="match status" value="1"/>
</dbReference>
<dbReference type="PANTHER" id="PTHR12831:SF0">
    <property type="entry name" value="GENERAL TRANSCRIPTION FACTOR IIH SUBUNIT 3"/>
    <property type="match status" value="1"/>
</dbReference>
<dbReference type="GO" id="GO:0008270">
    <property type="term" value="F:zinc ion binding"/>
    <property type="evidence" value="ECO:0007669"/>
    <property type="project" value="UniProtKB-KW"/>
</dbReference>
<sequence length="333" mass="36878">MGITVFQIVQIVAMNALKDTTTVNEDDANLLVLIIDTNPLIWTKSAKSTGLSLKEALRHLLVFINAHLALKHDNEVAVIASHVGVSKFLYPIPNPPRLSENTDQAVDSNLYQRFKVVNDQVIGNMKDLFEDVSTLDSYPDKASSMIAGALTMALCYTNRIMRADEIGHIKPRILIISISPDSPYQYISIMNCIFSAQKLGIPIDVCKVHGEDTVFLKQAAHLTGGRYLKLQIPQGFLQFLMITFLPDRFTRNYQCLPGEEKVDFSASCFCHKKMIDIGYVCSVCLSIFCHPLEQCSTCRTSLMLASVSESGLKLVNGIKKLDKAKGRESGGSI</sequence>
<evidence type="ECO:0000256" key="2">
    <source>
        <dbReference type="ARBA" id="ARBA00005273"/>
    </source>
</evidence>
<comment type="similarity">
    <text evidence="2 13">Belongs to the TFB4 family.</text>
</comment>
<dbReference type="AlphaFoldDB" id="A0A8H3L3D7"/>
<keyword evidence="8 13" id="KW-0805">Transcription regulation</keyword>
<evidence type="ECO:0000256" key="7">
    <source>
        <dbReference type="ARBA" id="ARBA00022833"/>
    </source>
</evidence>
<keyword evidence="9 13" id="KW-0804">Transcription</keyword>
<evidence type="ECO:0000313" key="15">
    <source>
        <dbReference type="Proteomes" id="UP000615446"/>
    </source>
</evidence>
<dbReference type="Proteomes" id="UP000615446">
    <property type="component" value="Unassembled WGS sequence"/>
</dbReference>
<comment type="subunit">
    <text evidence="13">Component of the 7-subunit TFIIH core complex composed of XPB/SSL2, XPD/RAD3, SSL1, TFB1, TFB2, TFB4 and TFB5, which is active in NER. The core complex associates with the 3-subunit CTD-kinase module TFIIK composed of CCL1, KIN28 and TFB3 to form the 10-subunit holoenzyme (holo-TFIIH) active in transcription.</text>
</comment>
<name>A0A8H3L3D7_9GLOM</name>
<dbReference type="InterPro" id="IPR036465">
    <property type="entry name" value="vWFA_dom_sf"/>
</dbReference>